<dbReference type="GO" id="GO:0015035">
    <property type="term" value="F:protein-disulfide reductase activity"/>
    <property type="evidence" value="ECO:0007669"/>
    <property type="project" value="InterPro"/>
</dbReference>
<dbReference type="PANTHER" id="PTHR39535:SF2">
    <property type="entry name" value="HTTM DOMAIN-CONTAINING PROTEIN"/>
    <property type="match status" value="1"/>
</dbReference>
<comment type="subcellular location">
    <subcellularLocation>
        <location evidence="1">Endomembrane system</location>
        <topology evidence="1">Multi-pass membrane protein</topology>
    </subcellularLocation>
</comment>
<dbReference type="Proteomes" id="UP000295781">
    <property type="component" value="Chromosome"/>
</dbReference>
<sequence>MKSLRDHFLRLDARSLGLFRISFALVLIADLFTRWRWVRDFYSNEGVLPNHNHLFNLRDKEQVFSLFHAFSTVGEAHFAFSLTLVVYVLFLIGYRTRVFHVLSVVLLVSLTSRNILLENAGNYAAIALLALTAFLPCGSRFSLDSLRASMALRDEQRDTELNDSSTTPEAEVQAGRLPGWSPTSLAALAVLLQLGLIYLCSALQQRGDAWRDGTAFYYALHVDRWASDAGAWLRGALPLGTLTGLTYGFRAMELAIPALLFVPALFRFTRGIAAALMLLHGLLLGLLFDFGLFGWALVAAAPLVLPAELWDAYERSWNERRARTIVYDADCGLCLTICRLLKRLDLRGHLAFQGNTALDELLVRNQTGATERLPMPKEVTAELVDRTVLAVDRNGRVFLRGAAVTEALLALPFGWLAWPLKLPGVSHLLDAAYELVATRRHRISALLGKQACGIPLPDEAHADGSGAEDDAPAGPAPAARTARAVAGSLREAAVLVVLAAMIAQTAKENPLPGAAAIPQGKVLAAVASWPRMLARWDVLAPEPPRSNGMVVIDGQTRASKPIDPLTGEEPGLDPAGHPAAGLGQLWTDYLDRIRRPAWSGFQRAFRDYLAKGGPLSEGGKRDHALSGFDVYWIAAPIPAPGGPPPGSDAIEREKVMSHSRGGTKRLDAGPGSSPRPVLRRHQPLN</sequence>
<dbReference type="RefSeq" id="WP_242515598.1">
    <property type="nucleotide sequence ID" value="NZ_CP012670.1"/>
</dbReference>
<dbReference type="AlphaFoldDB" id="A0A4P2QBR1"/>
<dbReference type="InterPro" id="IPR011020">
    <property type="entry name" value="HTTM-like"/>
</dbReference>
<feature type="transmembrane region" description="Helical" evidence="6">
    <location>
        <begin position="123"/>
        <end position="143"/>
    </location>
</feature>
<dbReference type="InterPro" id="IPR007263">
    <property type="entry name" value="DCC1-like"/>
</dbReference>
<name>A0A4P2QBR1_SORCE</name>
<dbReference type="GO" id="GO:0012505">
    <property type="term" value="C:endomembrane system"/>
    <property type="evidence" value="ECO:0007669"/>
    <property type="project" value="UniProtKB-SubCell"/>
</dbReference>
<protein>
    <recommendedName>
        <fullName evidence="7">HTTM-like domain-containing protein</fullName>
    </recommendedName>
</protein>
<feature type="transmembrane region" description="Helical" evidence="6">
    <location>
        <begin position="278"/>
        <end position="305"/>
    </location>
</feature>
<gene>
    <name evidence="8" type="ORF">SOCEGT47_077270</name>
</gene>
<dbReference type="InterPro" id="IPR052964">
    <property type="entry name" value="Sporulation_signal_mat"/>
</dbReference>
<feature type="transmembrane region" description="Helical" evidence="6">
    <location>
        <begin position="66"/>
        <end position="91"/>
    </location>
</feature>
<organism evidence="8 9">
    <name type="scientific">Sorangium cellulosum</name>
    <name type="common">Polyangium cellulosum</name>
    <dbReference type="NCBI Taxonomy" id="56"/>
    <lineage>
        <taxon>Bacteria</taxon>
        <taxon>Pseudomonadati</taxon>
        <taxon>Myxococcota</taxon>
        <taxon>Polyangia</taxon>
        <taxon>Polyangiales</taxon>
        <taxon>Polyangiaceae</taxon>
        <taxon>Sorangium</taxon>
    </lineage>
</organism>
<dbReference type="PANTHER" id="PTHR39535">
    <property type="entry name" value="SPORULATION-DELAYING PROTEIN SDPB"/>
    <property type="match status" value="1"/>
</dbReference>
<evidence type="ECO:0000256" key="1">
    <source>
        <dbReference type="ARBA" id="ARBA00004127"/>
    </source>
</evidence>
<dbReference type="EMBL" id="CP012670">
    <property type="protein sequence ID" value="AUX27147.1"/>
    <property type="molecule type" value="Genomic_DNA"/>
</dbReference>
<dbReference type="Pfam" id="PF04134">
    <property type="entry name" value="DCC1-like"/>
    <property type="match status" value="1"/>
</dbReference>
<evidence type="ECO:0000256" key="5">
    <source>
        <dbReference type="SAM" id="MobiDB-lite"/>
    </source>
</evidence>
<reference evidence="8 9" key="1">
    <citation type="submission" date="2015-09" db="EMBL/GenBank/DDBJ databases">
        <title>Sorangium comparison.</title>
        <authorList>
            <person name="Zaburannyi N."/>
            <person name="Bunk B."/>
            <person name="Overmann J."/>
            <person name="Mueller R."/>
        </authorList>
    </citation>
    <scope>NUCLEOTIDE SEQUENCE [LARGE SCALE GENOMIC DNA]</scope>
    <source>
        <strain evidence="8 9">So ceGT47</strain>
    </source>
</reference>
<evidence type="ECO:0000313" key="9">
    <source>
        <dbReference type="Proteomes" id="UP000295781"/>
    </source>
</evidence>
<keyword evidence="4 6" id="KW-0472">Membrane</keyword>
<feature type="region of interest" description="Disordered" evidence="5">
    <location>
        <begin position="458"/>
        <end position="479"/>
    </location>
</feature>
<feature type="region of interest" description="Disordered" evidence="5">
    <location>
        <begin position="639"/>
        <end position="685"/>
    </location>
</feature>
<evidence type="ECO:0000256" key="2">
    <source>
        <dbReference type="ARBA" id="ARBA00022692"/>
    </source>
</evidence>
<evidence type="ECO:0000256" key="4">
    <source>
        <dbReference type="ARBA" id="ARBA00023136"/>
    </source>
</evidence>
<proteinExistence type="predicted"/>
<evidence type="ECO:0000256" key="6">
    <source>
        <dbReference type="SAM" id="Phobius"/>
    </source>
</evidence>
<keyword evidence="2 6" id="KW-0812">Transmembrane</keyword>
<feature type="domain" description="HTTM-like" evidence="7">
    <location>
        <begin position="8"/>
        <end position="309"/>
    </location>
</feature>
<keyword evidence="3 6" id="KW-1133">Transmembrane helix</keyword>
<evidence type="ECO:0000256" key="3">
    <source>
        <dbReference type="ARBA" id="ARBA00022989"/>
    </source>
</evidence>
<feature type="transmembrane region" description="Helical" evidence="6">
    <location>
        <begin position="21"/>
        <end position="38"/>
    </location>
</feature>
<evidence type="ECO:0000259" key="7">
    <source>
        <dbReference type="SMART" id="SM00752"/>
    </source>
</evidence>
<accession>A0A4P2QBR1</accession>
<evidence type="ECO:0000313" key="8">
    <source>
        <dbReference type="EMBL" id="AUX27147.1"/>
    </source>
</evidence>
<feature type="transmembrane region" description="Helical" evidence="6">
    <location>
        <begin position="98"/>
        <end position="117"/>
    </location>
</feature>
<dbReference type="SMART" id="SM00752">
    <property type="entry name" value="HTTM"/>
    <property type="match status" value="1"/>
</dbReference>